<dbReference type="PROSITE" id="PS51883">
    <property type="entry name" value="OBG"/>
    <property type="match status" value="1"/>
</dbReference>
<keyword evidence="3" id="KW-0342">GTP-binding</keyword>
<dbReference type="InterPro" id="IPR031167">
    <property type="entry name" value="G_OBG"/>
</dbReference>
<gene>
    <name evidence="6" type="ORF">BC938DRAFT_478734</name>
</gene>
<name>A0A433QMF4_9FUNG</name>
<dbReference type="InterPro" id="IPR045086">
    <property type="entry name" value="OBG_GTPase"/>
</dbReference>
<feature type="domain" description="Obg" evidence="5">
    <location>
        <begin position="67"/>
        <end position="284"/>
    </location>
</feature>
<dbReference type="PANTHER" id="PTHR11702:SF31">
    <property type="entry name" value="MITOCHONDRIAL RIBOSOME-ASSOCIATED GTPASE 2"/>
    <property type="match status" value="1"/>
</dbReference>
<sequence length="482" mass="53289">MVSFQCARSIRPVILAYTIRIPANLAKTYSTHSPSPTFDEIASNEDDDIGIRGRSRRVDYKLRGKGRNFVDFVRVVAKGGAGGDGCVAFHREKHIAKGPPNGGNGGRGGNVILTVSRDETTLNHVPYLCAAGRGGHGLGAQRHGLSGKNLIIQVPLGTVVREIDPPKSKVQEEAEEENPEEQRKKRWVFYPRYEENSDGKTDFFEEAEKLVDKEEKYLRWRQRDAAPRLHLDLSTPGVDVQIATGGRGGYGNPHFLTTANRSPKFATRGTPGQVHYLELELKTIADAGLVGLPNAGKSTFLSAVSNAHPKIASYPFTTLNPYIGTVDYPDSYQLTVADIPGLIEGAHRNVGLGHSFLRHVERSKVLVYVVDVAAERPWEHFRTLRGELEAYREGLTARPSLVVANKADVTDQAKANLGEFEMRVRETFGEEGEEVVVVPVSAKYRKNIVKVTTLLRQMVEKVKAEEALERAIPEEGEDDYEP</sequence>
<dbReference type="PRINTS" id="PR00326">
    <property type="entry name" value="GTP1OBG"/>
</dbReference>
<dbReference type="GO" id="GO:0005525">
    <property type="term" value="F:GTP binding"/>
    <property type="evidence" value="ECO:0007669"/>
    <property type="project" value="UniProtKB-KW"/>
</dbReference>
<protein>
    <submittedName>
        <fullName evidence="6">Obg family GTPase CgtA</fullName>
    </submittedName>
</protein>
<accession>A0A433QMF4</accession>
<evidence type="ECO:0000313" key="6">
    <source>
        <dbReference type="EMBL" id="RUS30938.1"/>
    </source>
</evidence>
<dbReference type="GO" id="GO:0003924">
    <property type="term" value="F:GTPase activity"/>
    <property type="evidence" value="ECO:0007669"/>
    <property type="project" value="InterPro"/>
</dbReference>
<dbReference type="InterPro" id="IPR006073">
    <property type="entry name" value="GTP-bd"/>
</dbReference>
<dbReference type="Gene3D" id="2.70.210.12">
    <property type="entry name" value="GTP1/OBG domain"/>
    <property type="match status" value="1"/>
</dbReference>
<evidence type="ECO:0000259" key="4">
    <source>
        <dbReference type="PROSITE" id="PS51710"/>
    </source>
</evidence>
<evidence type="ECO:0000256" key="3">
    <source>
        <dbReference type="ARBA" id="ARBA00023134"/>
    </source>
</evidence>
<dbReference type="InterPro" id="IPR027417">
    <property type="entry name" value="P-loop_NTPase"/>
</dbReference>
<keyword evidence="7" id="KW-1185">Reference proteome</keyword>
<dbReference type="GO" id="GO:0005739">
    <property type="term" value="C:mitochondrion"/>
    <property type="evidence" value="ECO:0007669"/>
    <property type="project" value="TreeGrafter"/>
</dbReference>
<comment type="caution">
    <text evidence="6">The sequence shown here is derived from an EMBL/GenBank/DDBJ whole genome shotgun (WGS) entry which is preliminary data.</text>
</comment>
<dbReference type="PIRSF" id="PIRSF002401">
    <property type="entry name" value="GTP_bd_Obg/CgtA"/>
    <property type="match status" value="1"/>
</dbReference>
<dbReference type="PROSITE" id="PS51710">
    <property type="entry name" value="G_OBG"/>
    <property type="match status" value="1"/>
</dbReference>
<dbReference type="SUPFAM" id="SSF52540">
    <property type="entry name" value="P-loop containing nucleoside triphosphate hydrolases"/>
    <property type="match status" value="1"/>
</dbReference>
<dbReference type="Gene3D" id="3.40.50.300">
    <property type="entry name" value="P-loop containing nucleotide triphosphate hydrolases"/>
    <property type="match status" value="1"/>
</dbReference>
<dbReference type="SUPFAM" id="SSF82051">
    <property type="entry name" value="Obg GTP-binding protein N-terminal domain"/>
    <property type="match status" value="1"/>
</dbReference>
<proteinExistence type="inferred from homology"/>
<dbReference type="EMBL" id="RBNJ01003421">
    <property type="protein sequence ID" value="RUS30938.1"/>
    <property type="molecule type" value="Genomic_DNA"/>
</dbReference>
<dbReference type="Pfam" id="PF01018">
    <property type="entry name" value="GTP1_OBG"/>
    <property type="match status" value="2"/>
</dbReference>
<reference evidence="6 7" key="1">
    <citation type="journal article" date="2018" name="New Phytol.">
        <title>Phylogenomics of Endogonaceae and evolution of mycorrhizas within Mucoromycota.</title>
        <authorList>
            <person name="Chang Y."/>
            <person name="Desiro A."/>
            <person name="Na H."/>
            <person name="Sandor L."/>
            <person name="Lipzen A."/>
            <person name="Clum A."/>
            <person name="Barry K."/>
            <person name="Grigoriev I.V."/>
            <person name="Martin F.M."/>
            <person name="Stajich J.E."/>
            <person name="Smith M.E."/>
            <person name="Bonito G."/>
            <person name="Spatafora J.W."/>
        </authorList>
    </citation>
    <scope>NUCLEOTIDE SEQUENCE [LARGE SCALE GENOMIC DNA]</scope>
    <source>
        <strain evidence="6 7">AD002</strain>
    </source>
</reference>
<dbReference type="InterPro" id="IPR014100">
    <property type="entry name" value="GTP-bd_Obg/CgtA"/>
</dbReference>
<evidence type="ECO:0000313" key="7">
    <source>
        <dbReference type="Proteomes" id="UP000274822"/>
    </source>
</evidence>
<comment type="similarity">
    <text evidence="1">Belongs to the TRAFAC class OBG-HflX-like GTPase superfamily. OBG GTPase family.</text>
</comment>
<dbReference type="Proteomes" id="UP000274822">
    <property type="component" value="Unassembled WGS sequence"/>
</dbReference>
<dbReference type="PANTHER" id="PTHR11702">
    <property type="entry name" value="DEVELOPMENTALLY REGULATED GTP-BINDING PROTEIN-RELATED"/>
    <property type="match status" value="1"/>
</dbReference>
<dbReference type="GO" id="GO:0000287">
    <property type="term" value="F:magnesium ion binding"/>
    <property type="evidence" value="ECO:0007669"/>
    <property type="project" value="InterPro"/>
</dbReference>
<evidence type="ECO:0000256" key="2">
    <source>
        <dbReference type="ARBA" id="ARBA00022741"/>
    </source>
</evidence>
<dbReference type="AlphaFoldDB" id="A0A433QMF4"/>
<feature type="domain" description="OBG-type G" evidence="4">
    <location>
        <begin position="285"/>
        <end position="460"/>
    </location>
</feature>
<dbReference type="HAMAP" id="MF_01454">
    <property type="entry name" value="GTPase_Obg"/>
    <property type="match status" value="1"/>
</dbReference>
<organism evidence="6 7">
    <name type="scientific">Jimgerdemannia flammicorona</name>
    <dbReference type="NCBI Taxonomy" id="994334"/>
    <lineage>
        <taxon>Eukaryota</taxon>
        <taxon>Fungi</taxon>
        <taxon>Fungi incertae sedis</taxon>
        <taxon>Mucoromycota</taxon>
        <taxon>Mucoromycotina</taxon>
        <taxon>Endogonomycetes</taxon>
        <taxon>Endogonales</taxon>
        <taxon>Endogonaceae</taxon>
        <taxon>Jimgerdemannia</taxon>
    </lineage>
</organism>
<dbReference type="InterPro" id="IPR006169">
    <property type="entry name" value="GTP1_OBG_dom"/>
</dbReference>
<dbReference type="CDD" id="cd01898">
    <property type="entry name" value="Obg"/>
    <property type="match status" value="1"/>
</dbReference>
<keyword evidence="2" id="KW-0547">Nucleotide-binding</keyword>
<evidence type="ECO:0000259" key="5">
    <source>
        <dbReference type="PROSITE" id="PS51883"/>
    </source>
</evidence>
<dbReference type="InterPro" id="IPR036726">
    <property type="entry name" value="GTP1_OBG_dom_sf"/>
</dbReference>
<dbReference type="Pfam" id="PF01926">
    <property type="entry name" value="MMR_HSR1"/>
    <property type="match status" value="1"/>
</dbReference>
<evidence type="ECO:0000256" key="1">
    <source>
        <dbReference type="ARBA" id="ARBA00007699"/>
    </source>
</evidence>
<dbReference type="GO" id="GO:0042254">
    <property type="term" value="P:ribosome biogenesis"/>
    <property type="evidence" value="ECO:0007669"/>
    <property type="project" value="UniProtKB-UniRule"/>
</dbReference>